<dbReference type="OrthoDB" id="5287387at2"/>
<feature type="domain" description="Transglutaminase-like" evidence="2">
    <location>
        <begin position="386"/>
        <end position="456"/>
    </location>
</feature>
<evidence type="ECO:0000256" key="1">
    <source>
        <dbReference type="SAM" id="Phobius"/>
    </source>
</evidence>
<feature type="transmembrane region" description="Helical" evidence="1">
    <location>
        <begin position="539"/>
        <end position="557"/>
    </location>
</feature>
<dbReference type="InterPro" id="IPR021878">
    <property type="entry name" value="TgpA_N"/>
</dbReference>
<dbReference type="Proteomes" id="UP000075391">
    <property type="component" value="Unassembled WGS sequence"/>
</dbReference>
<dbReference type="InterPro" id="IPR052901">
    <property type="entry name" value="Bact_TGase-like"/>
</dbReference>
<comment type="caution">
    <text evidence="3">The sequence shown here is derived from an EMBL/GenBank/DDBJ whole genome shotgun (WGS) entry which is preliminary data.</text>
</comment>
<proteinExistence type="predicted"/>
<feature type="transmembrane region" description="Helical" evidence="1">
    <location>
        <begin position="12"/>
        <end position="40"/>
    </location>
</feature>
<dbReference type="PANTHER" id="PTHR42736:SF1">
    <property type="entry name" value="PROTEIN-GLUTAMINE GAMMA-GLUTAMYLTRANSFERASE"/>
    <property type="match status" value="1"/>
</dbReference>
<dbReference type="Pfam" id="PF01841">
    <property type="entry name" value="Transglut_core"/>
    <property type="match status" value="1"/>
</dbReference>
<keyword evidence="1" id="KW-0812">Transmembrane</keyword>
<reference evidence="3 4" key="1">
    <citation type="submission" date="2016-03" db="EMBL/GenBank/DDBJ databases">
        <authorList>
            <person name="Ploux O."/>
        </authorList>
    </citation>
    <scope>NUCLEOTIDE SEQUENCE [LARGE SCALE GENOMIC DNA]</scope>
    <source>
        <strain evidence="3 4">BER2</strain>
    </source>
</reference>
<keyword evidence="1" id="KW-0472">Membrane</keyword>
<dbReference type="SMART" id="SM00460">
    <property type="entry name" value="TGc"/>
    <property type="match status" value="1"/>
</dbReference>
<dbReference type="SUPFAM" id="SSF54001">
    <property type="entry name" value="Cysteine proteinases"/>
    <property type="match status" value="1"/>
</dbReference>
<keyword evidence="3" id="KW-0378">Hydrolase</keyword>
<dbReference type="PANTHER" id="PTHR42736">
    <property type="entry name" value="PROTEIN-GLUTAMINE GAMMA-GLUTAMYLTRANSFERASE"/>
    <property type="match status" value="1"/>
</dbReference>
<evidence type="ECO:0000313" key="3">
    <source>
        <dbReference type="EMBL" id="KYG70841.1"/>
    </source>
</evidence>
<protein>
    <submittedName>
        <fullName evidence="3">Cysteine protease</fullName>
    </submittedName>
</protein>
<dbReference type="GO" id="GO:0006508">
    <property type="term" value="P:proteolysis"/>
    <property type="evidence" value="ECO:0007669"/>
    <property type="project" value="UniProtKB-KW"/>
</dbReference>
<dbReference type="GO" id="GO:0008233">
    <property type="term" value="F:peptidase activity"/>
    <property type="evidence" value="ECO:0007669"/>
    <property type="project" value="UniProtKB-KW"/>
</dbReference>
<dbReference type="Gene3D" id="3.10.620.30">
    <property type="match status" value="1"/>
</dbReference>
<sequence>MTKRFYSQKALAVSFIIAMAMVALEVSAWIAVFSFVMLFWKWGVENLQWKPLSRKATGILSVLLLIQVLVQFRTLIGQEPAYTFLLALSSLRIMDYQNERDHKFVILLGFLLISVKALFSLDIYWIIPSVLAFVGLWYSLLPESLPARAKVLLKIFILSVPMAVILFFAFPRFVLPWAMSRGSAQFGEIGFTDEINPGMVAELATNTATAFRAKIENLPINKSVDLYWRGSVLTQSRGLSWRPRRLGFRAPSTEDYKSLPTYEVAIEPTSQLYLFVLEGTKHVDLDVNQVLALPQNIYRSIRPLNKSSMYRGYYEHDYKDRATPQDEDLQVPPVQGRVHAWVDGVLSRNLSIPQKVEELQKLFVDNGFVYTLSPGVYGPNDLETFLFERKRGFCEHFAGAYATLARSLGIPARVIVGYQGGRFNPLGNFWKVSQKDAHAWVEIFNEGQWQRIDPTLWVAPLRLVIGAEEFFGLSEEDQRAFARAVDWRPPAKEDFLLWDEVSFWVEDINYRWTYFLIDFDKTSQQSFWSALLNYRIQSTFLLVVVIAALVLIFRSLFKQKRNLNEAQVLLQAVEKWAEKKNIQRENSEPPLEFLKKLQAQFPYLKMILQEIETFYDEQTYAGKTASSGKELLTNWKNEIRSH</sequence>
<feature type="transmembrane region" description="Helical" evidence="1">
    <location>
        <begin position="153"/>
        <end position="175"/>
    </location>
</feature>
<organism evidence="3 4">
    <name type="scientific">Bdellovibrio bacteriovorus</name>
    <dbReference type="NCBI Taxonomy" id="959"/>
    <lineage>
        <taxon>Bacteria</taxon>
        <taxon>Pseudomonadati</taxon>
        <taxon>Bdellovibrionota</taxon>
        <taxon>Bdellovibrionia</taxon>
        <taxon>Bdellovibrionales</taxon>
        <taxon>Pseudobdellovibrionaceae</taxon>
        <taxon>Bdellovibrio</taxon>
    </lineage>
</organism>
<dbReference type="RefSeq" id="WP_063242591.1">
    <property type="nucleotide sequence ID" value="NZ_LUKF01000001.1"/>
</dbReference>
<keyword evidence="3" id="KW-0645">Protease</keyword>
<dbReference type="InterPro" id="IPR002931">
    <property type="entry name" value="Transglutaminase-like"/>
</dbReference>
<dbReference type="Pfam" id="PF11992">
    <property type="entry name" value="TgpA_N"/>
    <property type="match status" value="1"/>
</dbReference>
<dbReference type="EMBL" id="LUKF01000001">
    <property type="protein sequence ID" value="KYG70841.1"/>
    <property type="molecule type" value="Genomic_DNA"/>
</dbReference>
<feature type="transmembrane region" description="Helical" evidence="1">
    <location>
        <begin position="125"/>
        <end position="141"/>
    </location>
</feature>
<name>A0A150WWI5_BDEBC</name>
<feature type="transmembrane region" description="Helical" evidence="1">
    <location>
        <begin position="52"/>
        <end position="70"/>
    </location>
</feature>
<keyword evidence="1" id="KW-1133">Transmembrane helix</keyword>
<evidence type="ECO:0000313" key="4">
    <source>
        <dbReference type="Proteomes" id="UP000075391"/>
    </source>
</evidence>
<gene>
    <name evidence="3" type="ORF">AZI85_02610</name>
</gene>
<dbReference type="AlphaFoldDB" id="A0A150WWI5"/>
<evidence type="ECO:0000259" key="2">
    <source>
        <dbReference type="SMART" id="SM00460"/>
    </source>
</evidence>
<dbReference type="InterPro" id="IPR038765">
    <property type="entry name" value="Papain-like_cys_pep_sf"/>
</dbReference>
<accession>A0A150WWI5</accession>